<dbReference type="Proteomes" id="UP000671119">
    <property type="component" value="Unassembled WGS sequence"/>
</dbReference>
<feature type="region of interest" description="Disordered" evidence="1">
    <location>
        <begin position="1"/>
        <end position="20"/>
    </location>
</feature>
<evidence type="ECO:0000313" key="3">
    <source>
        <dbReference type="Proteomes" id="UP000671119"/>
    </source>
</evidence>
<accession>A0ABD4Q5E7</accession>
<name>A0ABD4Q5E7_MYCTX</name>
<feature type="non-terminal residue" evidence="2">
    <location>
        <position position="1"/>
    </location>
</feature>
<gene>
    <name evidence="2" type="ORF">J8J21_22635</name>
</gene>
<evidence type="ECO:0000256" key="1">
    <source>
        <dbReference type="SAM" id="MobiDB-lite"/>
    </source>
</evidence>
<proteinExistence type="predicted"/>
<dbReference type="AlphaFoldDB" id="A0ABD4Q5E7"/>
<comment type="caution">
    <text evidence="2">The sequence shown here is derived from an EMBL/GenBank/DDBJ whole genome shotgun (WGS) entry which is preliminary data.</text>
</comment>
<protein>
    <submittedName>
        <fullName evidence="2">IS5/IS1182 family transposase</fullName>
    </submittedName>
</protein>
<organism evidence="2 3">
    <name type="scientific">Mycobacterium tuberculosis</name>
    <dbReference type="NCBI Taxonomy" id="1773"/>
    <lineage>
        <taxon>Bacteria</taxon>
        <taxon>Bacillati</taxon>
        <taxon>Actinomycetota</taxon>
        <taxon>Actinomycetes</taxon>
        <taxon>Mycobacteriales</taxon>
        <taxon>Mycobacteriaceae</taxon>
        <taxon>Mycobacterium</taxon>
        <taxon>Mycobacterium tuberculosis complex</taxon>
    </lineage>
</organism>
<reference evidence="2 3" key="1">
    <citation type="submission" date="2021-03" db="EMBL/GenBank/DDBJ databases">
        <title>Whole Genome Sequencing of Mycobacterium tuberculosis clinical isolates from Arunachal Pradesh, India.</title>
        <authorList>
            <person name="Singh S."/>
            <person name="Mudliar S.R."/>
            <person name="Kulsum U."/>
            <person name="Rufai S.B."/>
            <person name="Singh P.K."/>
            <person name="Umpo M."/>
            <person name="Nyori M."/>
        </authorList>
    </citation>
    <scope>NUCLEOTIDE SEQUENCE [LARGE SCALE GENOMIC DNA]</scope>
    <source>
        <strain evidence="2 3">OMICS/BPL/0142/20/SP</strain>
    </source>
</reference>
<evidence type="ECO:0000313" key="2">
    <source>
        <dbReference type="EMBL" id="MBP0685846.1"/>
    </source>
</evidence>
<sequence length="49" mass="5845">AHAVIPPRQNAKPWKDTKTSSLEQNELLRTVKRFGRTLWKKWAGYHRRS</sequence>
<dbReference type="EMBL" id="JAGIZI010000637">
    <property type="protein sequence ID" value="MBP0685846.1"/>
    <property type="molecule type" value="Genomic_DNA"/>
</dbReference>